<dbReference type="InterPro" id="IPR050204">
    <property type="entry name" value="AraC_XylS_family_regulators"/>
</dbReference>
<organism evidence="7 8">
    <name type="scientific">Amnibacterium flavum</name>
    <dbReference type="NCBI Taxonomy" id="2173173"/>
    <lineage>
        <taxon>Bacteria</taxon>
        <taxon>Bacillati</taxon>
        <taxon>Actinomycetota</taxon>
        <taxon>Actinomycetes</taxon>
        <taxon>Micrococcales</taxon>
        <taxon>Microbacteriaceae</taxon>
        <taxon>Amnibacterium</taxon>
    </lineage>
</organism>
<keyword evidence="3" id="KW-0010">Activator</keyword>
<reference evidence="7 8" key="1">
    <citation type="submission" date="2018-05" db="EMBL/GenBank/DDBJ databases">
        <title>Amnibacterium sp. M8JJ-5, whole genome shotgun sequence.</title>
        <authorList>
            <person name="Tuo L."/>
        </authorList>
    </citation>
    <scope>NUCLEOTIDE SEQUENCE [LARGE SCALE GENOMIC DNA]</scope>
    <source>
        <strain evidence="7 8">M8JJ-5</strain>
    </source>
</reference>
<dbReference type="EMBL" id="QEOP01000003">
    <property type="protein sequence ID" value="PVZ93533.1"/>
    <property type="molecule type" value="Genomic_DNA"/>
</dbReference>
<dbReference type="PANTHER" id="PTHR46796">
    <property type="entry name" value="HTH-TYPE TRANSCRIPTIONAL ACTIVATOR RHAS-RELATED"/>
    <property type="match status" value="1"/>
</dbReference>
<keyword evidence="2" id="KW-0238">DNA-binding</keyword>
<feature type="compositionally biased region" description="Basic and acidic residues" evidence="5">
    <location>
        <begin position="299"/>
        <end position="314"/>
    </location>
</feature>
<feature type="region of interest" description="Disordered" evidence="5">
    <location>
        <begin position="294"/>
        <end position="314"/>
    </location>
</feature>
<evidence type="ECO:0000256" key="3">
    <source>
        <dbReference type="ARBA" id="ARBA00023159"/>
    </source>
</evidence>
<gene>
    <name evidence="7" type="ORF">DDQ50_14535</name>
</gene>
<evidence type="ECO:0000313" key="8">
    <source>
        <dbReference type="Proteomes" id="UP000244893"/>
    </source>
</evidence>
<dbReference type="Pfam" id="PF12833">
    <property type="entry name" value="HTH_18"/>
    <property type="match status" value="1"/>
</dbReference>
<dbReference type="AlphaFoldDB" id="A0A2V1HLN6"/>
<accession>A0A2V1HLN6</accession>
<keyword evidence="8" id="KW-1185">Reference proteome</keyword>
<dbReference type="InterPro" id="IPR037923">
    <property type="entry name" value="HTH-like"/>
</dbReference>
<dbReference type="SMART" id="SM00342">
    <property type="entry name" value="HTH_ARAC"/>
    <property type="match status" value="1"/>
</dbReference>
<feature type="domain" description="HTH araC/xylS-type" evidence="6">
    <location>
        <begin position="195"/>
        <end position="293"/>
    </location>
</feature>
<dbReference type="OrthoDB" id="3186094at2"/>
<dbReference type="Gene3D" id="1.10.10.60">
    <property type="entry name" value="Homeodomain-like"/>
    <property type="match status" value="2"/>
</dbReference>
<comment type="caution">
    <text evidence="7">The sequence shown here is derived from an EMBL/GenBank/DDBJ whole genome shotgun (WGS) entry which is preliminary data.</text>
</comment>
<dbReference type="RefSeq" id="WP_116757518.1">
    <property type="nucleotide sequence ID" value="NZ_JBHUEX010000001.1"/>
</dbReference>
<dbReference type="InterPro" id="IPR018062">
    <property type="entry name" value="HTH_AraC-typ_CS"/>
</dbReference>
<evidence type="ECO:0000313" key="7">
    <source>
        <dbReference type="EMBL" id="PVZ93533.1"/>
    </source>
</evidence>
<dbReference type="GO" id="GO:0003700">
    <property type="term" value="F:DNA-binding transcription factor activity"/>
    <property type="evidence" value="ECO:0007669"/>
    <property type="project" value="InterPro"/>
</dbReference>
<dbReference type="InterPro" id="IPR009057">
    <property type="entry name" value="Homeodomain-like_sf"/>
</dbReference>
<dbReference type="PROSITE" id="PS00041">
    <property type="entry name" value="HTH_ARAC_FAMILY_1"/>
    <property type="match status" value="1"/>
</dbReference>
<evidence type="ECO:0000259" key="6">
    <source>
        <dbReference type="PROSITE" id="PS01124"/>
    </source>
</evidence>
<dbReference type="PROSITE" id="PS01124">
    <property type="entry name" value="HTH_ARAC_FAMILY_2"/>
    <property type="match status" value="1"/>
</dbReference>
<evidence type="ECO:0000256" key="4">
    <source>
        <dbReference type="ARBA" id="ARBA00023163"/>
    </source>
</evidence>
<evidence type="ECO:0000256" key="2">
    <source>
        <dbReference type="ARBA" id="ARBA00023125"/>
    </source>
</evidence>
<protein>
    <recommendedName>
        <fullName evidence="6">HTH araC/xylS-type domain-containing protein</fullName>
    </recommendedName>
</protein>
<dbReference type="Proteomes" id="UP000244893">
    <property type="component" value="Unassembled WGS sequence"/>
</dbReference>
<dbReference type="SUPFAM" id="SSF51215">
    <property type="entry name" value="Regulatory protein AraC"/>
    <property type="match status" value="1"/>
</dbReference>
<evidence type="ECO:0000256" key="1">
    <source>
        <dbReference type="ARBA" id="ARBA00023015"/>
    </source>
</evidence>
<dbReference type="SUPFAM" id="SSF46689">
    <property type="entry name" value="Homeodomain-like"/>
    <property type="match status" value="2"/>
</dbReference>
<proteinExistence type="predicted"/>
<keyword evidence="4" id="KW-0804">Transcription</keyword>
<sequence>MPHHPGGSGDAPTEPTARGSAAVVFATTVRMGPDEVFHGKYVESVCFVWTVDGLGVIECNGQSIEANADSLIRLPWGHEVKYRAQRSSPFHFGVLHVIPWLSFDEDFTPRVAVHPDDPLMGSVNRRADGSGDAVTVISGSSRAGARIRILAGYAVERFLTESTAEASLRSLGALVMDESAIWDGSDEEREPAALNMMTRFVEDNLRSPLTVPEIAAAAGVSTPTAQRLFTRYTGMSVGTWLRNRRMREAAKLLRSTSLHVREVAAHVGVPDPYYFSRAFRTTFGASPSHYASHAAQVDESVRARGNGRTDRAAE</sequence>
<dbReference type="GO" id="GO:0043565">
    <property type="term" value="F:sequence-specific DNA binding"/>
    <property type="evidence" value="ECO:0007669"/>
    <property type="project" value="InterPro"/>
</dbReference>
<dbReference type="PANTHER" id="PTHR46796:SF6">
    <property type="entry name" value="ARAC SUBFAMILY"/>
    <property type="match status" value="1"/>
</dbReference>
<keyword evidence="1" id="KW-0805">Transcription regulation</keyword>
<dbReference type="InterPro" id="IPR018060">
    <property type="entry name" value="HTH_AraC"/>
</dbReference>
<evidence type="ECO:0000256" key="5">
    <source>
        <dbReference type="SAM" id="MobiDB-lite"/>
    </source>
</evidence>
<name>A0A2V1HLN6_9MICO</name>